<dbReference type="InterPro" id="IPR000048">
    <property type="entry name" value="IQ_motif_EF-hand-BS"/>
</dbReference>
<dbReference type="Proteomes" id="UP000481153">
    <property type="component" value="Unassembled WGS sequence"/>
</dbReference>
<dbReference type="SMART" id="SM00015">
    <property type="entry name" value="IQ"/>
    <property type="match status" value="2"/>
</dbReference>
<dbReference type="AlphaFoldDB" id="A0A6G0XCK4"/>
<dbReference type="EMBL" id="VJMJ01000083">
    <property type="protein sequence ID" value="KAF0737704.1"/>
    <property type="molecule type" value="Genomic_DNA"/>
</dbReference>
<evidence type="ECO:0000313" key="1">
    <source>
        <dbReference type="EMBL" id="KAF0737704.1"/>
    </source>
</evidence>
<comment type="caution">
    <text evidence="1">The sequence shown here is derived from an EMBL/GenBank/DDBJ whole genome shotgun (WGS) entry which is preliminary data.</text>
</comment>
<dbReference type="OrthoDB" id="71237at2759"/>
<protein>
    <submittedName>
        <fullName evidence="1">Uncharacterized protein</fullName>
    </submittedName>
</protein>
<dbReference type="VEuPathDB" id="FungiDB:AeMF1_021021"/>
<keyword evidence="2" id="KW-1185">Reference proteome</keyword>
<name>A0A6G0XCK4_9STRA</name>
<accession>A0A6G0XCK4</accession>
<organism evidence="1 2">
    <name type="scientific">Aphanomyces euteiches</name>
    <dbReference type="NCBI Taxonomy" id="100861"/>
    <lineage>
        <taxon>Eukaryota</taxon>
        <taxon>Sar</taxon>
        <taxon>Stramenopiles</taxon>
        <taxon>Oomycota</taxon>
        <taxon>Saprolegniomycetes</taxon>
        <taxon>Saprolegniales</taxon>
        <taxon>Verrucalvaceae</taxon>
        <taxon>Aphanomyces</taxon>
    </lineage>
</organism>
<sequence>MQSPRRLSATTELCNIDIALDDLEAERLKRDLAFLYTLDAGAAKAVEESISSHTPHPDDRTAATSSKAAVRIQSCWRRIKAKRRLTELLWEKFTAEEAQRRQRELEIVNDTWQLLDRLELQHRLANEAYLAKCRRNHQNRVAYSIQSTFRRHVSKKRLYTAPTMPGYGLDGVDRPDSS</sequence>
<gene>
    <name evidence="1" type="ORF">Ae201684_006368</name>
</gene>
<proteinExistence type="predicted"/>
<reference evidence="1 2" key="1">
    <citation type="submission" date="2019-07" db="EMBL/GenBank/DDBJ databases">
        <title>Genomics analysis of Aphanomyces spp. identifies a new class of oomycete effector associated with host adaptation.</title>
        <authorList>
            <person name="Gaulin E."/>
        </authorList>
    </citation>
    <scope>NUCLEOTIDE SEQUENCE [LARGE SCALE GENOMIC DNA]</scope>
    <source>
        <strain evidence="1 2">ATCC 201684</strain>
    </source>
</reference>
<evidence type="ECO:0000313" key="2">
    <source>
        <dbReference type="Proteomes" id="UP000481153"/>
    </source>
</evidence>
<dbReference type="PROSITE" id="PS50096">
    <property type="entry name" value="IQ"/>
    <property type="match status" value="1"/>
</dbReference>